<keyword evidence="2" id="KW-1185">Reference proteome</keyword>
<dbReference type="EMBL" id="BORJ01000006">
    <property type="protein sequence ID" value="GIN96687.1"/>
    <property type="molecule type" value="Genomic_DNA"/>
</dbReference>
<organism evidence="1 2">
    <name type="scientific">Siminovitchia terrae</name>
    <name type="common">Bacillus terrae</name>
    <dbReference type="NCBI Taxonomy" id="1914933"/>
    <lineage>
        <taxon>Bacteria</taxon>
        <taxon>Bacillati</taxon>
        <taxon>Bacillota</taxon>
        <taxon>Bacilli</taxon>
        <taxon>Bacillales</taxon>
        <taxon>Bacillaceae</taxon>
        <taxon>Siminovitchia</taxon>
    </lineage>
</organism>
<evidence type="ECO:0000313" key="1">
    <source>
        <dbReference type="EMBL" id="GIN96687.1"/>
    </source>
</evidence>
<comment type="caution">
    <text evidence="1">The sequence shown here is derived from an EMBL/GenBank/DDBJ whole genome shotgun (WGS) entry which is preliminary data.</text>
</comment>
<protein>
    <submittedName>
        <fullName evidence="1">Uncharacterized protein</fullName>
    </submittedName>
</protein>
<name>A0ABQ4KYD4_SIMTE</name>
<sequence length="61" mass="7202">MKVELIEEKLCNLTSIFENILLRKYGKEIRLHGKRYNKKRINPKKPVLFKTHSSCTNLKSA</sequence>
<evidence type="ECO:0000313" key="2">
    <source>
        <dbReference type="Proteomes" id="UP000680670"/>
    </source>
</evidence>
<reference evidence="1 2" key="1">
    <citation type="submission" date="2021-03" db="EMBL/GenBank/DDBJ databases">
        <title>Antimicrobial resistance genes in bacteria isolated from Japanese honey, and their potential for conferring macrolide and lincosamide resistance in the American foulbrood pathogen Paenibacillus larvae.</title>
        <authorList>
            <person name="Okamoto M."/>
            <person name="Kumagai M."/>
            <person name="Kanamori H."/>
            <person name="Takamatsu D."/>
        </authorList>
    </citation>
    <scope>NUCLEOTIDE SEQUENCE [LARGE SCALE GENOMIC DNA]</scope>
    <source>
        <strain evidence="1 2">J6TS1</strain>
    </source>
</reference>
<proteinExistence type="predicted"/>
<accession>A0ABQ4KYD4</accession>
<dbReference type="Proteomes" id="UP000680670">
    <property type="component" value="Unassembled WGS sequence"/>
</dbReference>
<gene>
    <name evidence="1" type="ORF">J6TS1_25570</name>
</gene>